<organism evidence="2 3">
    <name type="scientific">Nocardia speluncae</name>
    <dbReference type="NCBI Taxonomy" id="419477"/>
    <lineage>
        <taxon>Bacteria</taxon>
        <taxon>Bacillati</taxon>
        <taxon>Actinomycetota</taxon>
        <taxon>Actinomycetes</taxon>
        <taxon>Mycobacteriales</taxon>
        <taxon>Nocardiaceae</taxon>
        <taxon>Nocardia</taxon>
    </lineage>
</organism>
<dbReference type="Gene3D" id="1.20.120.450">
    <property type="entry name" value="dinb family like domain"/>
    <property type="match status" value="1"/>
</dbReference>
<gene>
    <name evidence="2" type="ORF">HGA13_01325</name>
</gene>
<proteinExistence type="predicted"/>
<name>A0A846X8B9_9NOCA</name>
<dbReference type="InterPro" id="IPR034660">
    <property type="entry name" value="DinB/YfiT-like"/>
</dbReference>
<dbReference type="AlphaFoldDB" id="A0A846X8B9"/>
<dbReference type="SUPFAM" id="SSF109854">
    <property type="entry name" value="DinB/YfiT-like putative metalloenzymes"/>
    <property type="match status" value="1"/>
</dbReference>
<evidence type="ECO:0000313" key="3">
    <source>
        <dbReference type="Proteomes" id="UP000565715"/>
    </source>
</evidence>
<dbReference type="RefSeq" id="WP_068035253.1">
    <property type="nucleotide sequence ID" value="NZ_JAAXOO010000001.1"/>
</dbReference>
<accession>A0A846X8B9</accession>
<dbReference type="NCBIfam" id="TIGR03083">
    <property type="entry name" value="maleylpyruvate isomerase family mycothiol-dependent enzyme"/>
    <property type="match status" value="1"/>
</dbReference>
<keyword evidence="2" id="KW-0670">Pyruvate</keyword>
<keyword evidence="3" id="KW-1185">Reference proteome</keyword>
<feature type="domain" description="Mycothiol-dependent maleylpyruvate isomerase metal-binding" evidence="1">
    <location>
        <begin position="8"/>
        <end position="61"/>
    </location>
</feature>
<dbReference type="InterPro" id="IPR017517">
    <property type="entry name" value="Maleyloyr_isom"/>
</dbReference>
<reference evidence="2 3" key="1">
    <citation type="submission" date="2020-04" db="EMBL/GenBank/DDBJ databases">
        <title>MicrobeNet Type strains.</title>
        <authorList>
            <person name="Nicholson A.C."/>
        </authorList>
    </citation>
    <scope>NUCLEOTIDE SEQUENCE [LARGE SCALE GENOMIC DNA]</scope>
    <source>
        <strain evidence="2 3">DSM 45078</strain>
    </source>
</reference>
<dbReference type="EMBL" id="JAAXOO010000001">
    <property type="protein sequence ID" value="NKY31717.1"/>
    <property type="molecule type" value="Genomic_DNA"/>
</dbReference>
<protein>
    <submittedName>
        <fullName evidence="2">Maleylpyruvate isomerase family mycothiol-dependent enzyme</fullName>
    </submittedName>
</protein>
<dbReference type="GO" id="GO:0016853">
    <property type="term" value="F:isomerase activity"/>
    <property type="evidence" value="ECO:0007669"/>
    <property type="project" value="UniProtKB-KW"/>
</dbReference>
<evidence type="ECO:0000259" key="1">
    <source>
        <dbReference type="Pfam" id="PF11716"/>
    </source>
</evidence>
<comment type="caution">
    <text evidence="2">The sequence shown here is derived from an EMBL/GenBank/DDBJ whole genome shotgun (WGS) entry which is preliminary data.</text>
</comment>
<dbReference type="InterPro" id="IPR024344">
    <property type="entry name" value="MDMPI_metal-binding"/>
</dbReference>
<sequence>MDVMSAARAERDDIAALLATLAPRRWEAPTLCAGWRVRDVVAHMVSYDHLDARGLAGRFVKGRFVHANEVGVDEFRGYSIGELLEFFVRHRQPRGLTAGFGGMIALVDGLIHHQDIRRPLGLPRTVPEDRLRYVLERTPGNPRLGAYRRIRGLRLSATDLDWCHGRGAEISGPAESLLMAMAGRHGITGELAGPGVPILAARIGD</sequence>
<evidence type="ECO:0000313" key="2">
    <source>
        <dbReference type="EMBL" id="NKY31717.1"/>
    </source>
</evidence>
<dbReference type="Pfam" id="PF11716">
    <property type="entry name" value="MDMPI_N"/>
    <property type="match status" value="1"/>
</dbReference>
<dbReference type="GO" id="GO:0046872">
    <property type="term" value="F:metal ion binding"/>
    <property type="evidence" value="ECO:0007669"/>
    <property type="project" value="InterPro"/>
</dbReference>
<dbReference type="Proteomes" id="UP000565715">
    <property type="component" value="Unassembled WGS sequence"/>
</dbReference>
<keyword evidence="2" id="KW-0413">Isomerase</keyword>